<dbReference type="InterPro" id="IPR021760">
    <property type="entry name" value="RepC_C"/>
</dbReference>
<keyword evidence="5" id="KW-1185">Reference proteome</keyword>
<dbReference type="Pfam" id="PF03428">
    <property type="entry name" value="RP-C"/>
    <property type="match status" value="1"/>
</dbReference>
<comment type="caution">
    <text evidence="4">The sequence shown here is derived from an EMBL/GenBank/DDBJ whole genome shotgun (WGS) entry which is preliminary data.</text>
</comment>
<evidence type="ECO:0000259" key="3">
    <source>
        <dbReference type="Pfam" id="PF11800"/>
    </source>
</evidence>
<dbReference type="AlphaFoldDB" id="A0A3A5JY21"/>
<gene>
    <name evidence="4" type="ORF">D3227_35820</name>
</gene>
<organism evidence="4 5">
    <name type="scientific">Mesorhizobium waimense</name>
    <dbReference type="NCBI Taxonomy" id="1300307"/>
    <lineage>
        <taxon>Bacteria</taxon>
        <taxon>Pseudomonadati</taxon>
        <taxon>Pseudomonadota</taxon>
        <taxon>Alphaproteobacteria</taxon>
        <taxon>Hyphomicrobiales</taxon>
        <taxon>Phyllobacteriaceae</taxon>
        <taxon>Mesorhizobium</taxon>
    </lineage>
</organism>
<feature type="compositionally biased region" description="Polar residues" evidence="1">
    <location>
        <begin position="241"/>
        <end position="263"/>
    </location>
</feature>
<dbReference type="InterPro" id="IPR005090">
    <property type="entry name" value="RepC_N"/>
</dbReference>
<dbReference type="Proteomes" id="UP000272706">
    <property type="component" value="Unassembled WGS sequence"/>
</dbReference>
<feature type="region of interest" description="Disordered" evidence="1">
    <location>
        <begin position="236"/>
        <end position="275"/>
    </location>
</feature>
<feature type="domain" description="Plasmid replication protein C C-terminal" evidence="3">
    <location>
        <begin position="318"/>
        <end position="418"/>
    </location>
</feature>
<evidence type="ECO:0000259" key="2">
    <source>
        <dbReference type="Pfam" id="PF03428"/>
    </source>
</evidence>
<accession>A0A3A5JY21</accession>
<protein>
    <submittedName>
        <fullName evidence="4">Replication protein C</fullName>
    </submittedName>
</protein>
<sequence>MGDPHKDRRPIGRRMTPQRADYRRLAQSAEIGTVTRGQLAVLVQNLTCTGLISATESHLLVTLINTAPAEAFDKSGRPIIFKSNQQLGFEIGRSAGRVSRLLSSLFDAGLITMQDSGNYKRYPVRIGDGAIVDGCGIDMRILIVRYRELDQLVRQAKAEKSAASAALRRYRGALRNLRYALATATRPSDRALARIAGRVERVVAIVGVASKAPSALLRRASALFDWFVGRLMQLPRRPESSPETENSTCTYAENGMHKQTTNPDPLEESNDNRRSANAEQLHLLEAGSASKTAYEPSLGDASSQVNGRERQPQAVVALQDLVRAIPALKAYGFALPRSWADLARLVPQMCRLTGISDDARHRAVEQMGEQQAAVAIAVTLQKYDRQEVKSPGGYLRAMTDRAAAGELHLSRSIFGLAARNSMEALN</sequence>
<reference evidence="4 5" key="1">
    <citation type="submission" date="2018-09" db="EMBL/GenBank/DDBJ databases">
        <title>Mesorhizobium carmichaelinearum sp. nov. isolated from Carmichaelinea spp. root nodules in New Zealand.</title>
        <authorList>
            <person name="De Meyer S.E."/>
        </authorList>
    </citation>
    <scope>NUCLEOTIDE SEQUENCE [LARGE SCALE GENOMIC DNA]</scope>
    <source>
        <strain evidence="4 5">ICMP19557</strain>
    </source>
</reference>
<feature type="domain" description="Plasmid replication protein C N-terminal" evidence="2">
    <location>
        <begin position="13"/>
        <end position="184"/>
    </location>
</feature>
<proteinExistence type="predicted"/>
<evidence type="ECO:0000313" key="5">
    <source>
        <dbReference type="Proteomes" id="UP000272706"/>
    </source>
</evidence>
<evidence type="ECO:0000256" key="1">
    <source>
        <dbReference type="SAM" id="MobiDB-lite"/>
    </source>
</evidence>
<name>A0A3A5JY21_9HYPH</name>
<dbReference type="OrthoDB" id="7488837at2"/>
<evidence type="ECO:0000313" key="4">
    <source>
        <dbReference type="EMBL" id="RJT27728.1"/>
    </source>
</evidence>
<dbReference type="Pfam" id="PF11800">
    <property type="entry name" value="RP-C_C"/>
    <property type="match status" value="1"/>
</dbReference>
<dbReference type="InterPro" id="IPR047611">
    <property type="entry name" value="RepABC_RepC"/>
</dbReference>
<dbReference type="EMBL" id="QZWZ01000060">
    <property type="protein sequence ID" value="RJT27728.1"/>
    <property type="molecule type" value="Genomic_DNA"/>
</dbReference>
<dbReference type="RefSeq" id="WP_120018834.1">
    <property type="nucleotide sequence ID" value="NZ_QZWZ01000060.1"/>
</dbReference>
<dbReference type="NCBIfam" id="NF040974">
    <property type="entry name" value="RepABC_RepC"/>
    <property type="match status" value="1"/>
</dbReference>